<sequence>MKFTRIMPSSRSIWPNWTFSRQNTVQARKGSTEQPSVLPRRRMSLTANTPLKNCTTVTMAAVWPTVSLCGCSATAIDSMTNGSRWGIREGRATSLRTEGHHQLDHLTRLLAPLGGRNGGAATGHRRPQRTDTSVRPLALIRTVPVRSGAFAEL</sequence>
<organism evidence="1">
    <name type="scientific">Anopheles atroparvus</name>
    <name type="common">European mosquito</name>
    <dbReference type="NCBI Taxonomy" id="41427"/>
    <lineage>
        <taxon>Eukaryota</taxon>
        <taxon>Metazoa</taxon>
        <taxon>Ecdysozoa</taxon>
        <taxon>Arthropoda</taxon>
        <taxon>Hexapoda</taxon>
        <taxon>Insecta</taxon>
        <taxon>Pterygota</taxon>
        <taxon>Neoptera</taxon>
        <taxon>Endopterygota</taxon>
        <taxon>Diptera</taxon>
        <taxon>Nematocera</taxon>
        <taxon>Culicoidea</taxon>
        <taxon>Culicidae</taxon>
        <taxon>Anophelinae</taxon>
        <taxon>Anopheles</taxon>
    </lineage>
</organism>
<accession>A0A182J7Q6</accession>
<dbReference type="EnsemblMetazoa" id="AATE012948-RA">
    <property type="protein sequence ID" value="AATE012948-PA.1"/>
    <property type="gene ID" value="AATE012948"/>
</dbReference>
<evidence type="ECO:0000313" key="1">
    <source>
        <dbReference type="EnsemblMetazoa" id="AATE012948-PA.1"/>
    </source>
</evidence>
<reference evidence="1" key="1">
    <citation type="submission" date="2022-08" db="UniProtKB">
        <authorList>
            <consortium name="EnsemblMetazoa"/>
        </authorList>
    </citation>
    <scope>IDENTIFICATION</scope>
    <source>
        <strain evidence="1">EBRO</strain>
    </source>
</reference>
<protein>
    <submittedName>
        <fullName evidence="1">Uncharacterized protein</fullName>
    </submittedName>
</protein>
<dbReference type="AlphaFoldDB" id="A0A182J7Q6"/>
<name>A0A182J7Q6_ANOAO</name>
<proteinExistence type="predicted"/>
<dbReference type="VEuPathDB" id="VectorBase:AATE012948"/>